<accession>A9KMB3</accession>
<dbReference type="OrthoDB" id="3239970at2"/>
<evidence type="ECO:0000313" key="4">
    <source>
        <dbReference type="Proteomes" id="UP000000370"/>
    </source>
</evidence>
<sequence length="249" mass="28746">MALINCPECNKEISDKVKACPHCGFPMDESIQKVEVVKSKQIYFILGFILILAISFLIGIKIRNDKLKEEQRKIEESYLTDYKTAYDSLLLYAAKCEKITGVVYNVWNENIKNSNTRNDFNTNISYLYSGDDYKDDWNRYVHGVMIYGYGYDLKRFGLTISDIEEFRELVSSVAENDSIIHNQIKALQNPPEKFKELYNEVLLLYSAYQGLSEQAQNPSGNLTSFTSDISDKKELFLSIYNKIQLLLPD</sequence>
<organism evidence="3 4">
    <name type="scientific">Lachnoclostridium phytofermentans (strain ATCC 700394 / DSM 18823 / ISDg)</name>
    <name type="common">Clostridium phytofermentans</name>
    <dbReference type="NCBI Taxonomy" id="357809"/>
    <lineage>
        <taxon>Bacteria</taxon>
        <taxon>Bacillati</taxon>
        <taxon>Bacillota</taxon>
        <taxon>Clostridia</taxon>
        <taxon>Lachnospirales</taxon>
        <taxon>Lachnospiraceae</taxon>
    </lineage>
</organism>
<dbReference type="HOGENOM" id="CLU_1033603_0_0_9"/>
<feature type="domain" description="Zinc-ribbon" evidence="2">
    <location>
        <begin position="6"/>
        <end position="26"/>
    </location>
</feature>
<dbReference type="eggNOG" id="COG4640">
    <property type="taxonomic scope" value="Bacteria"/>
</dbReference>
<evidence type="ECO:0000313" key="3">
    <source>
        <dbReference type="EMBL" id="ABX42867.1"/>
    </source>
</evidence>
<reference evidence="4" key="1">
    <citation type="submission" date="2007-11" db="EMBL/GenBank/DDBJ databases">
        <title>Complete genome sequence of Clostridium phytofermentans ISDg.</title>
        <authorList>
            <person name="Leschine S.B."/>
            <person name="Warnick T.A."/>
            <person name="Blanchard J.L."/>
            <person name="Schnell D.J."/>
            <person name="Petit E.L."/>
            <person name="LaTouf W.G."/>
            <person name="Copeland A."/>
            <person name="Lucas S."/>
            <person name="Lapidus A."/>
            <person name="Barry K."/>
            <person name="Glavina del Rio T."/>
            <person name="Dalin E."/>
            <person name="Tice H."/>
            <person name="Pitluck S."/>
            <person name="Kiss H."/>
            <person name="Brettin T."/>
            <person name="Bruce D."/>
            <person name="Detter J.C."/>
            <person name="Han C."/>
            <person name="Kuske C."/>
            <person name="Schmutz J."/>
            <person name="Larimer F."/>
            <person name="Land M."/>
            <person name="Hauser L."/>
            <person name="Kyrpides N."/>
            <person name="Kim E.A."/>
            <person name="Richardson P."/>
        </authorList>
    </citation>
    <scope>NUCLEOTIDE SEQUENCE [LARGE SCALE GENOMIC DNA]</scope>
    <source>
        <strain evidence="4">ATCC 700394 / DSM 18823 / ISDg</strain>
    </source>
</reference>
<dbReference type="STRING" id="357809.Cphy_2506"/>
<dbReference type="Proteomes" id="UP000000370">
    <property type="component" value="Chromosome"/>
</dbReference>
<dbReference type="AlphaFoldDB" id="A9KMB3"/>
<keyword evidence="1" id="KW-0472">Membrane</keyword>
<keyword evidence="1" id="KW-0812">Transmembrane</keyword>
<dbReference type="RefSeq" id="WP_012200520.1">
    <property type="nucleotide sequence ID" value="NC_010001.1"/>
</dbReference>
<dbReference type="EMBL" id="CP000885">
    <property type="protein sequence ID" value="ABX42867.1"/>
    <property type="molecule type" value="Genomic_DNA"/>
</dbReference>
<gene>
    <name evidence="3" type="ordered locus">Cphy_2506</name>
</gene>
<protein>
    <recommendedName>
        <fullName evidence="2">Zinc-ribbon domain-containing protein</fullName>
    </recommendedName>
</protein>
<evidence type="ECO:0000259" key="2">
    <source>
        <dbReference type="Pfam" id="PF13240"/>
    </source>
</evidence>
<name>A9KMB3_LACP7</name>
<dbReference type="KEGG" id="cpy:Cphy_2506"/>
<feature type="transmembrane region" description="Helical" evidence="1">
    <location>
        <begin position="42"/>
        <end position="62"/>
    </location>
</feature>
<dbReference type="InterPro" id="IPR026870">
    <property type="entry name" value="Zinc_ribbon_dom"/>
</dbReference>
<keyword evidence="4" id="KW-1185">Reference proteome</keyword>
<proteinExistence type="predicted"/>
<evidence type="ECO:0000256" key="1">
    <source>
        <dbReference type="SAM" id="Phobius"/>
    </source>
</evidence>
<dbReference type="Pfam" id="PF13240">
    <property type="entry name" value="Zn_Ribbon_1"/>
    <property type="match status" value="1"/>
</dbReference>
<keyword evidence="1" id="KW-1133">Transmembrane helix</keyword>